<dbReference type="Proteomes" id="UP000007303">
    <property type="component" value="Unassembled WGS sequence"/>
</dbReference>
<evidence type="ECO:0000256" key="4">
    <source>
        <dbReference type="ARBA" id="ARBA00022833"/>
    </source>
</evidence>
<protein>
    <submittedName>
        <fullName evidence="11">Tripartite motif containing 65</fullName>
    </submittedName>
</protein>
<dbReference type="OMA" id="ACTVNEC"/>
<evidence type="ECO:0000256" key="6">
    <source>
        <dbReference type="PROSITE-ProRule" id="PRU00024"/>
    </source>
</evidence>
<dbReference type="Pfam" id="PF00622">
    <property type="entry name" value="SPRY"/>
    <property type="match status" value="1"/>
</dbReference>
<feature type="domain" description="RING-type" evidence="8">
    <location>
        <begin position="8"/>
        <end position="51"/>
    </location>
</feature>
<feature type="domain" description="B30.2/SPRY" evidence="10">
    <location>
        <begin position="336"/>
        <end position="525"/>
    </location>
</feature>
<dbReference type="Ensembl" id="ENSTNIT00000014668.1">
    <property type="protein sequence ID" value="ENSTNIP00000014469.1"/>
    <property type="gene ID" value="ENSTNIG00000011519.1"/>
</dbReference>
<name>H3D1T1_TETNG</name>
<dbReference type="Pfam" id="PF13445">
    <property type="entry name" value="zf-RING_UBOX"/>
    <property type="match status" value="1"/>
</dbReference>
<dbReference type="SUPFAM" id="SSF57850">
    <property type="entry name" value="RING/U-box"/>
    <property type="match status" value="1"/>
</dbReference>
<keyword evidence="5" id="KW-0391">Immunity</keyword>
<evidence type="ECO:0000259" key="9">
    <source>
        <dbReference type="PROSITE" id="PS50119"/>
    </source>
</evidence>
<dbReference type="InterPro" id="IPR000315">
    <property type="entry name" value="Znf_B-box"/>
</dbReference>
<dbReference type="SMART" id="SM00184">
    <property type="entry name" value="RING"/>
    <property type="match status" value="1"/>
</dbReference>
<keyword evidence="2" id="KW-0479">Metal-binding</keyword>
<dbReference type="GO" id="GO:0008270">
    <property type="term" value="F:zinc ion binding"/>
    <property type="evidence" value="ECO:0007669"/>
    <property type="project" value="UniProtKB-KW"/>
</dbReference>
<evidence type="ECO:0000259" key="10">
    <source>
        <dbReference type="PROSITE" id="PS50188"/>
    </source>
</evidence>
<dbReference type="PANTHER" id="PTHR25465:SF5">
    <property type="entry name" value="E3 UBIQUITIN_ISG15 LIGASE TRIM25-RELATED"/>
    <property type="match status" value="1"/>
</dbReference>
<organism evidence="11 12">
    <name type="scientific">Tetraodon nigroviridis</name>
    <name type="common">Spotted green pufferfish</name>
    <name type="synonym">Chelonodon nigroviridis</name>
    <dbReference type="NCBI Taxonomy" id="99883"/>
    <lineage>
        <taxon>Eukaryota</taxon>
        <taxon>Metazoa</taxon>
        <taxon>Chordata</taxon>
        <taxon>Craniata</taxon>
        <taxon>Vertebrata</taxon>
        <taxon>Euteleostomi</taxon>
        <taxon>Actinopterygii</taxon>
        <taxon>Neopterygii</taxon>
        <taxon>Teleostei</taxon>
        <taxon>Neoteleostei</taxon>
        <taxon>Acanthomorphata</taxon>
        <taxon>Eupercaria</taxon>
        <taxon>Tetraodontiformes</taxon>
        <taxon>Tetradontoidea</taxon>
        <taxon>Tetraodontidae</taxon>
        <taxon>Tetraodon</taxon>
    </lineage>
</organism>
<dbReference type="InterPro" id="IPR043136">
    <property type="entry name" value="B30.2/SPRY_sf"/>
</dbReference>
<dbReference type="InterPro" id="IPR013320">
    <property type="entry name" value="ConA-like_dom_sf"/>
</dbReference>
<dbReference type="Gene3D" id="2.60.120.920">
    <property type="match status" value="1"/>
</dbReference>
<dbReference type="Gene3D" id="3.30.40.10">
    <property type="entry name" value="Zinc/RING finger domain, C3HC4 (zinc finger)"/>
    <property type="match status" value="1"/>
</dbReference>
<dbReference type="STRING" id="99883.ENSTNIP00000014469"/>
<feature type="domain" description="B box-type" evidence="9">
    <location>
        <begin position="90"/>
        <end position="126"/>
    </location>
</feature>
<keyword evidence="1" id="KW-0399">Innate immunity</keyword>
<dbReference type="SMART" id="SM00336">
    <property type="entry name" value="BBOX"/>
    <property type="match status" value="1"/>
</dbReference>
<proteinExistence type="predicted"/>
<accession>H3D1T1</accession>
<evidence type="ECO:0000313" key="11">
    <source>
        <dbReference type="Ensembl" id="ENSTNIP00000014469.1"/>
    </source>
</evidence>
<dbReference type="SUPFAM" id="SSF57845">
    <property type="entry name" value="B-box zinc-binding domain"/>
    <property type="match status" value="1"/>
</dbReference>
<evidence type="ECO:0000256" key="2">
    <source>
        <dbReference type="ARBA" id="ARBA00022723"/>
    </source>
</evidence>
<reference evidence="12" key="1">
    <citation type="journal article" date="2004" name="Nature">
        <title>Genome duplication in the teleost fish Tetraodon nigroviridis reveals the early vertebrate proto-karyotype.</title>
        <authorList>
            <person name="Jaillon O."/>
            <person name="Aury J.-M."/>
            <person name="Brunet F."/>
            <person name="Petit J.-L."/>
            <person name="Stange-Thomann N."/>
            <person name="Mauceli E."/>
            <person name="Bouneau L."/>
            <person name="Fischer C."/>
            <person name="Ozouf-Costaz C."/>
            <person name="Bernot A."/>
            <person name="Nicaud S."/>
            <person name="Jaffe D."/>
            <person name="Fisher S."/>
            <person name="Lutfalla G."/>
            <person name="Dossat C."/>
            <person name="Segurens B."/>
            <person name="Dasilva C."/>
            <person name="Salanoubat M."/>
            <person name="Levy M."/>
            <person name="Boudet N."/>
            <person name="Castellano S."/>
            <person name="Anthouard V."/>
            <person name="Jubin C."/>
            <person name="Castelli V."/>
            <person name="Katinka M."/>
            <person name="Vacherie B."/>
            <person name="Biemont C."/>
            <person name="Skalli Z."/>
            <person name="Cattolico L."/>
            <person name="Poulain J."/>
            <person name="De Berardinis V."/>
            <person name="Cruaud C."/>
            <person name="Duprat S."/>
            <person name="Brottier P."/>
            <person name="Coutanceau J.-P."/>
            <person name="Gouzy J."/>
            <person name="Parra G."/>
            <person name="Lardier G."/>
            <person name="Chapple C."/>
            <person name="McKernan K.J."/>
            <person name="McEwan P."/>
            <person name="Bosak S."/>
            <person name="Kellis M."/>
            <person name="Volff J.-N."/>
            <person name="Guigo R."/>
            <person name="Zody M.C."/>
            <person name="Mesirov J."/>
            <person name="Lindblad-Toh K."/>
            <person name="Birren B."/>
            <person name="Nusbaum C."/>
            <person name="Kahn D."/>
            <person name="Robinson-Rechavi M."/>
            <person name="Laudet V."/>
            <person name="Schachter V."/>
            <person name="Quetier F."/>
            <person name="Saurin W."/>
            <person name="Scarpelli C."/>
            <person name="Wincker P."/>
            <person name="Lander E.S."/>
            <person name="Weissenbach J."/>
            <person name="Roest Crollius H."/>
        </authorList>
    </citation>
    <scope>NUCLEOTIDE SEQUENCE [LARGE SCALE GENOMIC DNA]</scope>
</reference>
<dbReference type="GO" id="GO:0045087">
    <property type="term" value="P:innate immune response"/>
    <property type="evidence" value="ECO:0007669"/>
    <property type="project" value="UniProtKB-KW"/>
</dbReference>
<evidence type="ECO:0000256" key="3">
    <source>
        <dbReference type="ARBA" id="ARBA00022771"/>
    </source>
</evidence>
<dbReference type="SMART" id="SM00449">
    <property type="entry name" value="SPRY"/>
    <property type="match status" value="1"/>
</dbReference>
<dbReference type="InterPro" id="IPR001841">
    <property type="entry name" value="Znf_RING"/>
</dbReference>
<keyword evidence="12" id="KW-1185">Reference proteome</keyword>
<keyword evidence="7" id="KW-0175">Coiled coil</keyword>
<dbReference type="Pfam" id="PF25600">
    <property type="entry name" value="TRIM_CC"/>
    <property type="match status" value="1"/>
</dbReference>
<dbReference type="InterPro" id="IPR017907">
    <property type="entry name" value="Znf_RING_CS"/>
</dbReference>
<dbReference type="HOGENOM" id="CLU_013137_0_2_1"/>
<dbReference type="SMART" id="SM00589">
    <property type="entry name" value="PRY"/>
    <property type="match status" value="1"/>
</dbReference>
<dbReference type="GO" id="GO:0005737">
    <property type="term" value="C:cytoplasm"/>
    <property type="evidence" value="ECO:0007669"/>
    <property type="project" value="UniProtKB-ARBA"/>
</dbReference>
<dbReference type="GeneTree" id="ENSGT00940000162951"/>
<dbReference type="SUPFAM" id="SSF49899">
    <property type="entry name" value="Concanavalin A-like lectins/glucanases"/>
    <property type="match status" value="1"/>
</dbReference>
<dbReference type="InterPro" id="IPR003877">
    <property type="entry name" value="SPRY_dom"/>
</dbReference>
<dbReference type="PRINTS" id="PR01407">
    <property type="entry name" value="BUTYPHLNCDUF"/>
</dbReference>
<dbReference type="InterPro" id="IPR006574">
    <property type="entry name" value="PRY"/>
</dbReference>
<dbReference type="InterPro" id="IPR013083">
    <property type="entry name" value="Znf_RING/FYVE/PHD"/>
</dbReference>
<dbReference type="InterPro" id="IPR003879">
    <property type="entry name" value="Butyrophylin_SPRY"/>
</dbReference>
<evidence type="ECO:0000259" key="8">
    <source>
        <dbReference type="PROSITE" id="PS50089"/>
    </source>
</evidence>
<dbReference type="AlphaFoldDB" id="H3D1T1"/>
<evidence type="ECO:0000256" key="7">
    <source>
        <dbReference type="SAM" id="Coils"/>
    </source>
</evidence>
<reference evidence="11" key="2">
    <citation type="submission" date="2025-08" db="UniProtKB">
        <authorList>
            <consortium name="Ensembl"/>
        </authorList>
    </citation>
    <scope>IDENTIFICATION</scope>
</reference>
<dbReference type="InterPro" id="IPR001870">
    <property type="entry name" value="B30.2/SPRY"/>
</dbReference>
<keyword evidence="4" id="KW-0862">Zinc</keyword>
<reference evidence="11" key="3">
    <citation type="submission" date="2025-09" db="UniProtKB">
        <authorList>
            <consortium name="Ensembl"/>
        </authorList>
    </citation>
    <scope>IDENTIFICATION</scope>
</reference>
<keyword evidence="3 6" id="KW-0863">Zinc-finger</keyword>
<dbReference type="PANTHER" id="PTHR25465">
    <property type="entry name" value="B-BOX DOMAIN CONTAINING"/>
    <property type="match status" value="1"/>
</dbReference>
<evidence type="ECO:0000256" key="1">
    <source>
        <dbReference type="ARBA" id="ARBA00022588"/>
    </source>
</evidence>
<dbReference type="Pfam" id="PF00643">
    <property type="entry name" value="zf-B_box"/>
    <property type="match status" value="1"/>
</dbReference>
<dbReference type="Gene3D" id="3.30.160.60">
    <property type="entry name" value="Classic Zinc Finger"/>
    <property type="match status" value="1"/>
</dbReference>
<dbReference type="PROSITE" id="PS00518">
    <property type="entry name" value="ZF_RING_1"/>
    <property type="match status" value="1"/>
</dbReference>
<evidence type="ECO:0000256" key="5">
    <source>
        <dbReference type="ARBA" id="ARBA00022859"/>
    </source>
</evidence>
<dbReference type="PROSITE" id="PS50089">
    <property type="entry name" value="ZF_RING_2"/>
    <property type="match status" value="1"/>
</dbReference>
<feature type="coiled-coil region" evidence="7">
    <location>
        <begin position="122"/>
        <end position="172"/>
    </location>
</feature>
<dbReference type="InterPro" id="IPR058030">
    <property type="entry name" value="TRIM8/14/16/25/29/45/65_CC"/>
</dbReference>
<dbReference type="Pfam" id="PF13765">
    <property type="entry name" value="PRY"/>
    <property type="match status" value="1"/>
</dbReference>
<dbReference type="InParanoid" id="H3D1T1"/>
<dbReference type="InterPro" id="IPR051051">
    <property type="entry name" value="E3_ubiq-ligase_TRIM/RNF"/>
</dbReference>
<dbReference type="PROSITE" id="PS50188">
    <property type="entry name" value="B302_SPRY"/>
    <property type="match status" value="1"/>
</dbReference>
<dbReference type="FunCoup" id="H3D1T1">
    <property type="interactions" value="851"/>
</dbReference>
<dbReference type="InterPro" id="IPR027370">
    <property type="entry name" value="Znf-RING_euk"/>
</dbReference>
<evidence type="ECO:0000313" key="12">
    <source>
        <dbReference type="Proteomes" id="UP000007303"/>
    </source>
</evidence>
<dbReference type="PROSITE" id="PS50119">
    <property type="entry name" value="ZF_BBOX"/>
    <property type="match status" value="1"/>
</dbReference>
<sequence length="525" mass="59385">AQNLNLTCAICLERFSIPVTIPCGHTFCQICISKYWDGDVKPAKHQCPICKTEFDTKPMLRRNVSLSVLTEAANSTTCREALLRGGDGARAMQLCDRHKKPLVYYCKQDRTPVCHECGICDCKNHEKVLLETEKENQELLLERKINEVEKLVKETEEKIADLAENISQAKVSFEQTSVWVSAKFSSMMKVLGEKQEATEQFIHQQQEEAIGEAEARLCELQAHSRTLRESRSQIKAVHNLSDTLRLQQNGQLYCSKQESMVIEVPRLKDVATDVKPNLQDRLNAVTEILSRMSKLVSDDLDKAVSSTVGQDKLPLFSRVSSGQEASSSCGSQSSCPQSPWVKPVLSRRILRYRCSLTFDPRTANGNLFLSQENRRAEHLTSGPRPVPPHEARFDHTWQVLCFQGFTHGQHYWELEVSKPWAYLGVTYESIPRKEKGRRCMVGMNELSWSLQLDQHQLSAWHNGQRETLAGPAQSSRIGMLLDYEAGTLTYYGDGQTRLHAFHCAFTQELFPACWIGEGVSITLCS</sequence>